<evidence type="ECO:0000256" key="4">
    <source>
        <dbReference type="ARBA" id="ARBA00022692"/>
    </source>
</evidence>
<comment type="subcellular location">
    <subcellularLocation>
        <location evidence="1">Cell membrane</location>
        <topology evidence="1">Multi-pass membrane protein</topology>
    </subcellularLocation>
</comment>
<keyword evidence="10" id="KW-1185">Reference proteome</keyword>
<dbReference type="Proteomes" id="UP000305451">
    <property type="component" value="Unassembled WGS sequence"/>
</dbReference>
<feature type="transmembrane region" description="Helical" evidence="7">
    <location>
        <begin position="328"/>
        <end position="347"/>
    </location>
</feature>
<evidence type="ECO:0000256" key="3">
    <source>
        <dbReference type="ARBA" id="ARBA00022475"/>
    </source>
</evidence>
<evidence type="ECO:0000256" key="6">
    <source>
        <dbReference type="ARBA" id="ARBA00023136"/>
    </source>
</evidence>
<dbReference type="EMBL" id="SRXV01000004">
    <property type="protein sequence ID" value="TGY91857.1"/>
    <property type="molecule type" value="Genomic_DNA"/>
</dbReference>
<dbReference type="GO" id="GO:0005886">
    <property type="term" value="C:plasma membrane"/>
    <property type="evidence" value="ECO:0007669"/>
    <property type="project" value="UniProtKB-SubCell"/>
</dbReference>
<dbReference type="InterPro" id="IPR011701">
    <property type="entry name" value="MFS"/>
</dbReference>
<dbReference type="InterPro" id="IPR036259">
    <property type="entry name" value="MFS_trans_sf"/>
</dbReference>
<feature type="transmembrane region" description="Helical" evidence="7">
    <location>
        <begin position="208"/>
        <end position="236"/>
    </location>
</feature>
<keyword evidence="6 7" id="KW-0472">Membrane</keyword>
<feature type="transmembrane region" description="Helical" evidence="7">
    <location>
        <begin position="106"/>
        <end position="128"/>
    </location>
</feature>
<evidence type="ECO:0000313" key="10">
    <source>
        <dbReference type="Proteomes" id="UP000305451"/>
    </source>
</evidence>
<evidence type="ECO:0000256" key="1">
    <source>
        <dbReference type="ARBA" id="ARBA00004651"/>
    </source>
</evidence>
<evidence type="ECO:0000256" key="7">
    <source>
        <dbReference type="SAM" id="Phobius"/>
    </source>
</evidence>
<keyword evidence="3" id="KW-1003">Cell membrane</keyword>
<dbReference type="Gene3D" id="1.20.1250.20">
    <property type="entry name" value="MFS general substrate transporter like domains"/>
    <property type="match status" value="2"/>
</dbReference>
<reference evidence="9 10" key="1">
    <citation type="journal article" date="2013" name="Int. J. Syst. Evol. Microbiol.">
        <title>Marinicauda pacifica gen. nov., sp. nov., a prosthecate alphaproteobacterium of the family Hyphomonadaceae isolated from deep seawater.</title>
        <authorList>
            <person name="Zhang X.Y."/>
            <person name="Li G.W."/>
            <person name="Wang C.S."/>
            <person name="Zhang Y.J."/>
            <person name="Xu X.W."/>
            <person name="Li H."/>
            <person name="Liu A."/>
            <person name="Liu C."/>
            <person name="Xie B.B."/>
            <person name="Qin Q.L."/>
            <person name="Xu Z."/>
            <person name="Chen X.L."/>
            <person name="Zhou B.C."/>
            <person name="Zhang Y.Z."/>
        </authorList>
    </citation>
    <scope>NUCLEOTIDE SEQUENCE [LARGE SCALE GENOMIC DNA]</scope>
    <source>
        <strain evidence="9 10">P-1 km-3</strain>
    </source>
</reference>
<dbReference type="GO" id="GO:0022857">
    <property type="term" value="F:transmembrane transporter activity"/>
    <property type="evidence" value="ECO:0007669"/>
    <property type="project" value="InterPro"/>
</dbReference>
<dbReference type="SUPFAM" id="SSF103473">
    <property type="entry name" value="MFS general substrate transporter"/>
    <property type="match status" value="1"/>
</dbReference>
<feature type="transmembrane region" description="Helical" evidence="7">
    <location>
        <begin position="301"/>
        <end position="321"/>
    </location>
</feature>
<comment type="caution">
    <text evidence="9">The sequence shown here is derived from an EMBL/GenBank/DDBJ whole genome shotgun (WGS) entry which is preliminary data.</text>
</comment>
<evidence type="ECO:0000313" key="9">
    <source>
        <dbReference type="EMBL" id="TGY91857.1"/>
    </source>
</evidence>
<dbReference type="InterPro" id="IPR020846">
    <property type="entry name" value="MFS_dom"/>
</dbReference>
<dbReference type="AlphaFoldDB" id="A0A4S2H7R7"/>
<evidence type="ECO:0000259" key="8">
    <source>
        <dbReference type="PROSITE" id="PS50850"/>
    </source>
</evidence>
<dbReference type="OrthoDB" id="9810614at2"/>
<dbReference type="CDD" id="cd17477">
    <property type="entry name" value="MFS_YcaD_like"/>
    <property type="match status" value="1"/>
</dbReference>
<dbReference type="PANTHER" id="PTHR23521">
    <property type="entry name" value="TRANSPORTER MFS SUPERFAMILY"/>
    <property type="match status" value="1"/>
</dbReference>
<protein>
    <submittedName>
        <fullName evidence="9">MFS transporter</fullName>
    </submittedName>
</protein>
<dbReference type="RefSeq" id="WP_135945779.1">
    <property type="nucleotide sequence ID" value="NZ_BMEI01000004.1"/>
</dbReference>
<feature type="transmembrane region" description="Helical" evidence="7">
    <location>
        <begin position="81"/>
        <end position="100"/>
    </location>
</feature>
<gene>
    <name evidence="9" type="ORF">E5162_13365</name>
</gene>
<keyword evidence="4 7" id="KW-0812">Transmembrane</keyword>
<dbReference type="PANTHER" id="PTHR23521:SF2">
    <property type="entry name" value="TRANSPORTER MFS SUPERFAMILY"/>
    <property type="match status" value="1"/>
</dbReference>
<feature type="transmembrane region" description="Helical" evidence="7">
    <location>
        <begin position="56"/>
        <end position="74"/>
    </location>
</feature>
<sequence length="391" mass="40408">MMLRRLTDPAYGRARSLAAAMLAAALSGCGFGLLMPLVALNLEMMTGSAVVVGTNAAAAALSTMVATPFIPALLSRFRARGAMVVSLVLSAGVLVLFPLMRDVTLWFVLRFAVGVTITVVFVGSETWINQLARPERRASLLAVYATVLSGGFAVGGLLLATLGASGWLPWLVGGAIYLFGAIPILLLRGPDLMAPDMKEAGPRAMLAAVRLAPIAILAGLLFGALETGIFSLLPVYAERLGLSVGTVGLLAFAGAAGGIALQIPIGQLADRQGRAATLLQVAAISVALPLVLLWVGAFKPLLFPLIFVYGGIAGAFYTLGLAMMGERLTPSMFAMGNAAFIFSYGAGQLAGPPVSGTAMELMNPGGLMIAFAATAALYLAIAGLVFTRRRH</sequence>
<evidence type="ECO:0000256" key="2">
    <source>
        <dbReference type="ARBA" id="ARBA00022448"/>
    </source>
</evidence>
<accession>A0A4S2H7R7</accession>
<dbReference type="PROSITE" id="PS50850">
    <property type="entry name" value="MFS"/>
    <property type="match status" value="1"/>
</dbReference>
<dbReference type="InterPro" id="IPR047200">
    <property type="entry name" value="MFS_YcaD-like"/>
</dbReference>
<feature type="transmembrane region" description="Helical" evidence="7">
    <location>
        <begin position="367"/>
        <end position="386"/>
    </location>
</feature>
<feature type="transmembrane region" description="Helical" evidence="7">
    <location>
        <begin position="140"/>
        <end position="161"/>
    </location>
</feature>
<feature type="transmembrane region" description="Helical" evidence="7">
    <location>
        <begin position="167"/>
        <end position="187"/>
    </location>
</feature>
<feature type="transmembrane region" description="Helical" evidence="7">
    <location>
        <begin position="242"/>
        <end position="263"/>
    </location>
</feature>
<keyword evidence="2" id="KW-0813">Transport</keyword>
<proteinExistence type="predicted"/>
<keyword evidence="5 7" id="KW-1133">Transmembrane helix</keyword>
<organism evidence="9 10">
    <name type="scientific">Marinicauda pacifica</name>
    <dbReference type="NCBI Taxonomy" id="1133559"/>
    <lineage>
        <taxon>Bacteria</taxon>
        <taxon>Pseudomonadati</taxon>
        <taxon>Pseudomonadota</taxon>
        <taxon>Alphaproteobacteria</taxon>
        <taxon>Maricaulales</taxon>
        <taxon>Maricaulaceae</taxon>
        <taxon>Marinicauda</taxon>
    </lineage>
</organism>
<feature type="transmembrane region" description="Helical" evidence="7">
    <location>
        <begin position="275"/>
        <end position="295"/>
    </location>
</feature>
<name>A0A4S2H7R7_9PROT</name>
<evidence type="ECO:0000256" key="5">
    <source>
        <dbReference type="ARBA" id="ARBA00022989"/>
    </source>
</evidence>
<dbReference type="PROSITE" id="PS51257">
    <property type="entry name" value="PROKAR_LIPOPROTEIN"/>
    <property type="match status" value="1"/>
</dbReference>
<feature type="domain" description="Major facilitator superfamily (MFS) profile" evidence="8">
    <location>
        <begin position="16"/>
        <end position="390"/>
    </location>
</feature>
<dbReference type="Pfam" id="PF07690">
    <property type="entry name" value="MFS_1"/>
    <property type="match status" value="1"/>
</dbReference>